<evidence type="ECO:0000313" key="2">
    <source>
        <dbReference type="EMBL" id="MFD0916220.1"/>
    </source>
</evidence>
<sequence>MQRANGQTNMQMITDESVGNALNWSKVVAAIEAGHQLPKALISDQFVNRTPDTLLSRAAWIDGLGFGVKSVSVFPENAGKDMPTIHGAMLVFEDVHGQLEAIIDSGLITNWKTAADSVLGAKLLARPDSESLLIIGAGSVAAKLVDAYREVLPNLTKIKIWNRTRQRAQDLAKACSQRGIAVEVAEDLEVACGRADVISCATMSTQPMLMGKWVKPGTHVDLIGAFKADMREADDALLLKARLFVDSFDTTLHHIGELKIPLEAGVISQEDVLADLYQLVGAQAKRETANDITVFKNGGGAHLDLMTARCIIDCITP</sequence>
<gene>
    <name evidence="2" type="ORF">ACFQ14_07370</name>
</gene>
<protein>
    <submittedName>
        <fullName evidence="2">Ornithine cyclodeaminase family protein</fullName>
    </submittedName>
</protein>
<dbReference type="Proteomes" id="UP001597101">
    <property type="component" value="Unassembled WGS sequence"/>
</dbReference>
<dbReference type="InterPro" id="IPR023401">
    <property type="entry name" value="ODC_N"/>
</dbReference>
<proteinExistence type="inferred from homology"/>
<comment type="similarity">
    <text evidence="1">Belongs to the ornithine cyclodeaminase/mu-crystallin family.</text>
</comment>
<reference evidence="3" key="1">
    <citation type="journal article" date="2019" name="Int. J. Syst. Evol. Microbiol.">
        <title>The Global Catalogue of Microorganisms (GCM) 10K type strain sequencing project: providing services to taxonomists for standard genome sequencing and annotation.</title>
        <authorList>
            <consortium name="The Broad Institute Genomics Platform"/>
            <consortium name="The Broad Institute Genome Sequencing Center for Infectious Disease"/>
            <person name="Wu L."/>
            <person name="Ma J."/>
        </authorList>
    </citation>
    <scope>NUCLEOTIDE SEQUENCE [LARGE SCALE GENOMIC DNA]</scope>
    <source>
        <strain evidence="3">CCUG 60023</strain>
    </source>
</reference>
<dbReference type="RefSeq" id="WP_377212049.1">
    <property type="nucleotide sequence ID" value="NZ_JBHTJV010000003.1"/>
</dbReference>
<accession>A0ABW3FH10</accession>
<dbReference type="InterPro" id="IPR003462">
    <property type="entry name" value="ODC_Mu_crystall"/>
</dbReference>
<name>A0ABW3FH10_9HYPH</name>
<evidence type="ECO:0000256" key="1">
    <source>
        <dbReference type="ARBA" id="ARBA00008903"/>
    </source>
</evidence>
<dbReference type="InterPro" id="IPR036291">
    <property type="entry name" value="NAD(P)-bd_dom_sf"/>
</dbReference>
<dbReference type="PANTHER" id="PTHR13812">
    <property type="entry name" value="KETIMINE REDUCTASE MU-CRYSTALLIN"/>
    <property type="match status" value="1"/>
</dbReference>
<dbReference type="EMBL" id="JBHTJV010000003">
    <property type="protein sequence ID" value="MFD0916220.1"/>
    <property type="molecule type" value="Genomic_DNA"/>
</dbReference>
<dbReference type="Pfam" id="PF02423">
    <property type="entry name" value="OCD_Mu_crystall"/>
    <property type="match status" value="1"/>
</dbReference>
<dbReference type="SUPFAM" id="SSF51735">
    <property type="entry name" value="NAD(P)-binding Rossmann-fold domains"/>
    <property type="match status" value="1"/>
</dbReference>
<keyword evidence="3" id="KW-1185">Reference proteome</keyword>
<evidence type="ECO:0000313" key="3">
    <source>
        <dbReference type="Proteomes" id="UP001597101"/>
    </source>
</evidence>
<dbReference type="PANTHER" id="PTHR13812:SF19">
    <property type="entry name" value="KETIMINE REDUCTASE MU-CRYSTALLIN"/>
    <property type="match status" value="1"/>
</dbReference>
<comment type="caution">
    <text evidence="2">The sequence shown here is derived from an EMBL/GenBank/DDBJ whole genome shotgun (WGS) entry which is preliminary data.</text>
</comment>
<dbReference type="Gene3D" id="3.30.1780.10">
    <property type="entry name" value="ornithine cyclodeaminase, domain 1"/>
    <property type="match status" value="1"/>
</dbReference>
<dbReference type="PIRSF" id="PIRSF001439">
    <property type="entry name" value="CryM"/>
    <property type="match status" value="1"/>
</dbReference>
<dbReference type="Gene3D" id="3.40.50.720">
    <property type="entry name" value="NAD(P)-binding Rossmann-like Domain"/>
    <property type="match status" value="1"/>
</dbReference>
<organism evidence="2 3">
    <name type="scientific">Pseudahrensia aquimaris</name>
    <dbReference type="NCBI Taxonomy" id="744461"/>
    <lineage>
        <taxon>Bacteria</taxon>
        <taxon>Pseudomonadati</taxon>
        <taxon>Pseudomonadota</taxon>
        <taxon>Alphaproteobacteria</taxon>
        <taxon>Hyphomicrobiales</taxon>
        <taxon>Ahrensiaceae</taxon>
        <taxon>Pseudahrensia</taxon>
    </lineage>
</organism>